<accession>A0A3B0UIB3</accession>
<evidence type="ECO:0000256" key="1">
    <source>
        <dbReference type="ARBA" id="ARBA00009437"/>
    </source>
</evidence>
<dbReference type="GO" id="GO:0003700">
    <property type="term" value="F:DNA-binding transcription factor activity"/>
    <property type="evidence" value="ECO:0007669"/>
    <property type="project" value="InterPro"/>
</dbReference>
<dbReference type="GO" id="GO:0043565">
    <property type="term" value="F:sequence-specific DNA binding"/>
    <property type="evidence" value="ECO:0007669"/>
    <property type="project" value="TreeGrafter"/>
</dbReference>
<dbReference type="PANTHER" id="PTHR30537:SF74">
    <property type="entry name" value="HTH-TYPE TRANSCRIPTIONAL REGULATOR TRPI"/>
    <property type="match status" value="1"/>
</dbReference>
<organism evidence="6">
    <name type="scientific">hydrothermal vent metagenome</name>
    <dbReference type="NCBI Taxonomy" id="652676"/>
    <lineage>
        <taxon>unclassified sequences</taxon>
        <taxon>metagenomes</taxon>
        <taxon>ecological metagenomes</taxon>
    </lineage>
</organism>
<dbReference type="SUPFAM" id="SSF46785">
    <property type="entry name" value="Winged helix' DNA-binding domain"/>
    <property type="match status" value="1"/>
</dbReference>
<keyword evidence="4" id="KW-0804">Transcription</keyword>
<dbReference type="GO" id="GO:0006351">
    <property type="term" value="P:DNA-templated transcription"/>
    <property type="evidence" value="ECO:0007669"/>
    <property type="project" value="TreeGrafter"/>
</dbReference>
<evidence type="ECO:0000256" key="2">
    <source>
        <dbReference type="ARBA" id="ARBA00023015"/>
    </source>
</evidence>
<keyword evidence="2" id="KW-0805">Transcription regulation</keyword>
<dbReference type="InterPro" id="IPR058163">
    <property type="entry name" value="LysR-type_TF_proteobact-type"/>
</dbReference>
<sequence>MARKLPPFASVRAFEAAARHCSFKQAGQELTLTPSAISHQVKSLEDFFGLLLFYRHRSRLELTDAGKKYQHDLTKILDQLEIATGRVMSSQETSALTINLFPSLASTWLVSRIPSLREEHPEINVRMITSTEPLDFKSSEIDFSIRYLKKTEVRKHIKPGYMVDLLINETIIPVCSSAYIKANGPLVEASDILGNALIFCDTESDEWQQWCDAVGVVYEEPPQRVVVDNRALAIKAAVDGLGVAMGRTPIHNDYIARGRLTTPLPFELATGYAYYLVYTERKGQMRSVQKFRKWLLNASAERRLEAPT</sequence>
<gene>
    <name evidence="6" type="ORF">MNBD_ALPHA11-163</name>
</gene>
<reference evidence="6" key="1">
    <citation type="submission" date="2018-06" db="EMBL/GenBank/DDBJ databases">
        <authorList>
            <person name="Zhirakovskaya E."/>
        </authorList>
    </citation>
    <scope>NUCLEOTIDE SEQUENCE</scope>
</reference>
<dbReference type="InterPro" id="IPR036388">
    <property type="entry name" value="WH-like_DNA-bd_sf"/>
</dbReference>
<dbReference type="PROSITE" id="PS50931">
    <property type="entry name" value="HTH_LYSR"/>
    <property type="match status" value="1"/>
</dbReference>
<protein>
    <recommendedName>
        <fullName evidence="5">HTH lysR-type domain-containing protein</fullName>
    </recommendedName>
</protein>
<evidence type="ECO:0000256" key="3">
    <source>
        <dbReference type="ARBA" id="ARBA00023125"/>
    </source>
</evidence>
<feature type="domain" description="HTH lysR-type" evidence="5">
    <location>
        <begin position="6"/>
        <end position="63"/>
    </location>
</feature>
<dbReference type="InterPro" id="IPR000847">
    <property type="entry name" value="LysR_HTH_N"/>
</dbReference>
<keyword evidence="3" id="KW-0238">DNA-binding</keyword>
<proteinExistence type="inferred from homology"/>
<dbReference type="Pfam" id="PF03466">
    <property type="entry name" value="LysR_substrate"/>
    <property type="match status" value="1"/>
</dbReference>
<dbReference type="Pfam" id="PF00126">
    <property type="entry name" value="HTH_1"/>
    <property type="match status" value="1"/>
</dbReference>
<dbReference type="SUPFAM" id="SSF53850">
    <property type="entry name" value="Periplasmic binding protein-like II"/>
    <property type="match status" value="1"/>
</dbReference>
<evidence type="ECO:0000259" key="5">
    <source>
        <dbReference type="PROSITE" id="PS50931"/>
    </source>
</evidence>
<dbReference type="InterPro" id="IPR036390">
    <property type="entry name" value="WH_DNA-bd_sf"/>
</dbReference>
<dbReference type="CDD" id="cd08432">
    <property type="entry name" value="PBP2_GcdR_TrpI_HvrB_AmpR_like"/>
    <property type="match status" value="1"/>
</dbReference>
<name>A0A3B0UIB3_9ZZZZ</name>
<evidence type="ECO:0000313" key="6">
    <source>
        <dbReference type="EMBL" id="VAW24269.1"/>
    </source>
</evidence>
<comment type="similarity">
    <text evidence="1">Belongs to the LysR transcriptional regulatory family.</text>
</comment>
<dbReference type="PANTHER" id="PTHR30537">
    <property type="entry name" value="HTH-TYPE TRANSCRIPTIONAL REGULATOR"/>
    <property type="match status" value="1"/>
</dbReference>
<dbReference type="AlphaFoldDB" id="A0A3B0UIB3"/>
<dbReference type="Gene3D" id="3.40.190.10">
    <property type="entry name" value="Periplasmic binding protein-like II"/>
    <property type="match status" value="2"/>
</dbReference>
<dbReference type="EMBL" id="UOEQ01000519">
    <property type="protein sequence ID" value="VAW24269.1"/>
    <property type="molecule type" value="Genomic_DNA"/>
</dbReference>
<evidence type="ECO:0000256" key="4">
    <source>
        <dbReference type="ARBA" id="ARBA00023163"/>
    </source>
</evidence>
<dbReference type="InterPro" id="IPR005119">
    <property type="entry name" value="LysR_subst-bd"/>
</dbReference>
<dbReference type="FunFam" id="1.10.10.10:FF:000038">
    <property type="entry name" value="Glycine cleavage system transcriptional activator"/>
    <property type="match status" value="1"/>
</dbReference>
<dbReference type="Gene3D" id="1.10.10.10">
    <property type="entry name" value="Winged helix-like DNA-binding domain superfamily/Winged helix DNA-binding domain"/>
    <property type="match status" value="1"/>
</dbReference>